<dbReference type="GO" id="GO:0005975">
    <property type="term" value="P:carbohydrate metabolic process"/>
    <property type="evidence" value="ECO:0007669"/>
    <property type="project" value="InterPro"/>
</dbReference>
<dbReference type="Proteomes" id="UP000066124">
    <property type="component" value="Plasmid pHG1"/>
</dbReference>
<evidence type="ECO:0000313" key="5">
    <source>
        <dbReference type="EMBL" id="AKU09378.1"/>
    </source>
</evidence>
<dbReference type="InterPro" id="IPR051795">
    <property type="entry name" value="Glycosyl_Hydrlase_43"/>
</dbReference>
<dbReference type="PANTHER" id="PTHR42812">
    <property type="entry name" value="BETA-XYLOSIDASE"/>
    <property type="match status" value="1"/>
</dbReference>
<dbReference type="PANTHER" id="PTHR42812:SF12">
    <property type="entry name" value="BETA-XYLOSIDASE-RELATED"/>
    <property type="match status" value="1"/>
</dbReference>
<evidence type="ECO:0000256" key="2">
    <source>
        <dbReference type="ARBA" id="ARBA00022801"/>
    </source>
</evidence>
<dbReference type="Gene3D" id="2.60.120.200">
    <property type="match status" value="1"/>
</dbReference>
<evidence type="ECO:0000256" key="1">
    <source>
        <dbReference type="ARBA" id="ARBA00009865"/>
    </source>
</evidence>
<dbReference type="SUPFAM" id="SSF49899">
    <property type="entry name" value="Concanavalin A-like lectins/glucanases"/>
    <property type="match status" value="1"/>
</dbReference>
<dbReference type="CDD" id="cd09001">
    <property type="entry name" value="GH43_FsAxh1-like"/>
    <property type="match status" value="1"/>
</dbReference>
<evidence type="ECO:0000313" key="6">
    <source>
        <dbReference type="Proteomes" id="UP000066124"/>
    </source>
</evidence>
<gene>
    <name evidence="5" type="ORF">ABY42_16420</name>
</gene>
<dbReference type="EMBL" id="CP011948">
    <property type="protein sequence ID" value="AKU09378.1"/>
    <property type="molecule type" value="Genomic_DNA"/>
</dbReference>
<evidence type="ECO:0000256" key="3">
    <source>
        <dbReference type="ARBA" id="ARBA00023295"/>
    </source>
</evidence>
<dbReference type="AlphaFoldDB" id="A0A0K1IYK0"/>
<dbReference type="SUPFAM" id="SSF75005">
    <property type="entry name" value="Arabinanase/levansucrase/invertase"/>
    <property type="match status" value="1"/>
</dbReference>
<protein>
    <submittedName>
        <fullName evidence="5">Glycoside hydrolase</fullName>
    </submittedName>
</protein>
<sequence length="530" mass="58579">MRYLLSAIMKHTSAVWDPNLDDGRYRNPIIYADYSDPDVVRVGDDFFMTASSFNAVPGLPILHSRDLVNWRLINHAIDELPPDFDRPQHGNGVWAPSINYHEGTFYIFYGDPDRGVYMTKTDDPRGRWSDLTLVHEAEGWIDTAPLWDDDGNAYLAHAFAKSRAGFNSVLNVAPMAPDGTHITGESRQVFDGHDDHPTIEGPKLYKRDGSYYIFAPAGGVSDGWQTVLRSDDIYGPYDDRIVLAQGETPINGPHQGALVGLDSGEDWFVHFQEADPYGRIVHLQPVAWADGWPVTGRDEDGDGTGEPVRTHEKPDVAAETLPTMVPQTSDDFEAARLGLQWQWHGNPKFGWHSLTDRPDALRLFQQRVDASENLWSVPSLLLQKFPAPAFTATTEVRCGLQEGAGHGGLLVMGSEYAYLSVRKTTDGVSLIQGRNTSPSEGDPDTVVERVPLRGSSARLRATVEDGGRVQFAYATDDTGFESIGEPFQAQQGRWIGAKIGLFVAQSSESAVDGGYCDFEYFEVSESVAHD</sequence>
<dbReference type="InterPro" id="IPR023296">
    <property type="entry name" value="Glyco_hydro_beta-prop_sf"/>
</dbReference>
<organism evidence="5 6">
    <name type="scientific">Haloferax gibbonsii</name>
    <dbReference type="NCBI Taxonomy" id="35746"/>
    <lineage>
        <taxon>Archaea</taxon>
        <taxon>Methanobacteriati</taxon>
        <taxon>Methanobacteriota</taxon>
        <taxon>Stenosarchaea group</taxon>
        <taxon>Halobacteria</taxon>
        <taxon>Halobacteriales</taxon>
        <taxon>Haloferacaceae</taxon>
        <taxon>Haloferax</taxon>
    </lineage>
</organism>
<name>A0A0K1IYK0_HALGI</name>
<dbReference type="Pfam" id="PF17851">
    <property type="entry name" value="GH43_C2"/>
    <property type="match status" value="1"/>
</dbReference>
<dbReference type="Gene3D" id="2.115.10.20">
    <property type="entry name" value="Glycosyl hydrolase domain, family 43"/>
    <property type="match status" value="1"/>
</dbReference>
<feature type="domain" description="Beta-xylosidase C-terminal Concanavalin A-like" evidence="4">
    <location>
        <begin position="329"/>
        <end position="523"/>
    </location>
</feature>
<dbReference type="Pfam" id="PF04616">
    <property type="entry name" value="Glyco_hydro_43"/>
    <property type="match status" value="1"/>
</dbReference>
<comment type="similarity">
    <text evidence="1">Belongs to the glycosyl hydrolase 43 family.</text>
</comment>
<keyword evidence="5" id="KW-0614">Plasmid</keyword>
<accession>A0A0K1IYK0</accession>
<reference evidence="6" key="1">
    <citation type="journal article" date="2015" name="J. Biotechnol.">
        <title>Complete genome sequence of Haloferax gibbonsii strain ARA6, a potential producer of polyhydroxyalkanoates and halocins isolated from Araruama, Rio de Janeiro, Brasil.</title>
        <authorList>
            <person name="Pinto L.H."/>
            <person name="D'Alincourt Carvalho-Assef A.P."/>
            <person name="Vieira R.P."/>
            <person name="Clementino M.M."/>
            <person name="Albano R.M."/>
        </authorList>
    </citation>
    <scope>NUCLEOTIDE SEQUENCE [LARGE SCALE GENOMIC DNA]</scope>
    <source>
        <strain evidence="6">ARA6</strain>
        <plasmid evidence="6">Plasmid pHG1</plasmid>
    </source>
</reference>
<dbReference type="KEGG" id="hgi:ABY42_16420"/>
<dbReference type="InterPro" id="IPR013320">
    <property type="entry name" value="ConA-like_dom_sf"/>
</dbReference>
<dbReference type="InterPro" id="IPR006710">
    <property type="entry name" value="Glyco_hydro_43"/>
</dbReference>
<dbReference type="PATRIC" id="fig|35746.4.peg.3563"/>
<evidence type="ECO:0000259" key="4">
    <source>
        <dbReference type="Pfam" id="PF17851"/>
    </source>
</evidence>
<geneLocation type="plasmid" evidence="5 6">
    <name>pHG1</name>
</geneLocation>
<dbReference type="GO" id="GO:0004553">
    <property type="term" value="F:hydrolase activity, hydrolyzing O-glycosyl compounds"/>
    <property type="evidence" value="ECO:0007669"/>
    <property type="project" value="InterPro"/>
</dbReference>
<keyword evidence="3" id="KW-0326">Glycosidase</keyword>
<keyword evidence="2 5" id="KW-0378">Hydrolase</keyword>
<proteinExistence type="inferred from homology"/>
<dbReference type="InterPro" id="IPR041542">
    <property type="entry name" value="GH43_C2"/>
</dbReference>